<organism evidence="2 3">
    <name type="scientific">Gloeophyllum trabeum (strain ATCC 11539 / FP-39264 / Madison 617)</name>
    <name type="common">Brown rot fungus</name>
    <dbReference type="NCBI Taxonomy" id="670483"/>
    <lineage>
        <taxon>Eukaryota</taxon>
        <taxon>Fungi</taxon>
        <taxon>Dikarya</taxon>
        <taxon>Basidiomycota</taxon>
        <taxon>Agaricomycotina</taxon>
        <taxon>Agaricomycetes</taxon>
        <taxon>Gloeophyllales</taxon>
        <taxon>Gloeophyllaceae</taxon>
        <taxon>Gloeophyllum</taxon>
    </lineage>
</organism>
<evidence type="ECO:0000313" key="2">
    <source>
        <dbReference type="EMBL" id="EPQ51732.1"/>
    </source>
</evidence>
<keyword evidence="2" id="KW-0378">Hydrolase</keyword>
<name>S7PWJ0_GLOTA</name>
<proteinExistence type="predicted"/>
<protein>
    <submittedName>
        <fullName evidence="2">Alpha/beta-hydrolase</fullName>
    </submittedName>
</protein>
<dbReference type="SUPFAM" id="SSF53474">
    <property type="entry name" value="alpha/beta-Hydrolases"/>
    <property type="match status" value="1"/>
</dbReference>
<feature type="domain" description="AB hydrolase-1" evidence="1">
    <location>
        <begin position="28"/>
        <end position="249"/>
    </location>
</feature>
<sequence length="262" mass="29040">MPMLRLPSGADVYAEVHEATAPPSGPPVLLIHGLFSSTKLWTPITAALPARTRIAYDYYGHGRTPVSRDAPTTAFLASQIPQILAQLGLDETQQVDVVAHSGGCLIAMHFAAEYPAAVRRLVLLGHAPVPPRRERENAALIREKGLGALVDVSKDWLGQRARDDPAVLARIDEEKTAHDAEGVARVCEERVSFEWRVWPADTVVVFGREDPLRRFSQNVYDALKAREGRKVKWVDVDTGHHYMFEDPEGIGRVVRDALEDEL</sequence>
<dbReference type="InterPro" id="IPR000073">
    <property type="entry name" value="AB_hydrolase_1"/>
</dbReference>
<dbReference type="OrthoDB" id="408373at2759"/>
<dbReference type="GeneID" id="19299524"/>
<dbReference type="Pfam" id="PF12697">
    <property type="entry name" value="Abhydrolase_6"/>
    <property type="match status" value="1"/>
</dbReference>
<keyword evidence="3" id="KW-1185">Reference proteome</keyword>
<dbReference type="PANTHER" id="PTHR43798">
    <property type="entry name" value="MONOACYLGLYCEROL LIPASE"/>
    <property type="match status" value="1"/>
</dbReference>
<dbReference type="AlphaFoldDB" id="S7PWJ0"/>
<dbReference type="InterPro" id="IPR029058">
    <property type="entry name" value="AB_hydrolase_fold"/>
</dbReference>
<reference evidence="2 3" key="1">
    <citation type="journal article" date="2012" name="Science">
        <title>The Paleozoic origin of enzymatic lignin decomposition reconstructed from 31 fungal genomes.</title>
        <authorList>
            <person name="Floudas D."/>
            <person name="Binder M."/>
            <person name="Riley R."/>
            <person name="Barry K."/>
            <person name="Blanchette R.A."/>
            <person name="Henrissat B."/>
            <person name="Martinez A.T."/>
            <person name="Otillar R."/>
            <person name="Spatafora J.W."/>
            <person name="Yadav J.S."/>
            <person name="Aerts A."/>
            <person name="Benoit I."/>
            <person name="Boyd A."/>
            <person name="Carlson A."/>
            <person name="Copeland A."/>
            <person name="Coutinho P.M."/>
            <person name="de Vries R.P."/>
            <person name="Ferreira P."/>
            <person name="Findley K."/>
            <person name="Foster B."/>
            <person name="Gaskell J."/>
            <person name="Glotzer D."/>
            <person name="Gorecki P."/>
            <person name="Heitman J."/>
            <person name="Hesse C."/>
            <person name="Hori C."/>
            <person name="Igarashi K."/>
            <person name="Jurgens J.A."/>
            <person name="Kallen N."/>
            <person name="Kersten P."/>
            <person name="Kohler A."/>
            <person name="Kuees U."/>
            <person name="Kumar T.K.A."/>
            <person name="Kuo A."/>
            <person name="LaButti K."/>
            <person name="Larrondo L.F."/>
            <person name="Lindquist E."/>
            <person name="Ling A."/>
            <person name="Lombard V."/>
            <person name="Lucas S."/>
            <person name="Lundell T."/>
            <person name="Martin R."/>
            <person name="McLaughlin D.J."/>
            <person name="Morgenstern I."/>
            <person name="Morin E."/>
            <person name="Murat C."/>
            <person name="Nagy L.G."/>
            <person name="Nolan M."/>
            <person name="Ohm R.A."/>
            <person name="Patyshakuliyeva A."/>
            <person name="Rokas A."/>
            <person name="Ruiz-Duenas F.J."/>
            <person name="Sabat G."/>
            <person name="Salamov A."/>
            <person name="Samejima M."/>
            <person name="Schmutz J."/>
            <person name="Slot J.C."/>
            <person name="St John F."/>
            <person name="Stenlid J."/>
            <person name="Sun H."/>
            <person name="Sun S."/>
            <person name="Syed K."/>
            <person name="Tsang A."/>
            <person name="Wiebenga A."/>
            <person name="Young D."/>
            <person name="Pisabarro A."/>
            <person name="Eastwood D.C."/>
            <person name="Martin F."/>
            <person name="Cullen D."/>
            <person name="Grigoriev I.V."/>
            <person name="Hibbett D.S."/>
        </authorList>
    </citation>
    <scope>NUCLEOTIDE SEQUENCE [LARGE SCALE GENOMIC DNA]</scope>
    <source>
        <strain evidence="2 3">ATCC 11539</strain>
    </source>
</reference>
<dbReference type="Proteomes" id="UP000030669">
    <property type="component" value="Unassembled WGS sequence"/>
</dbReference>
<dbReference type="PANTHER" id="PTHR43798:SF5">
    <property type="entry name" value="MONOACYLGLYCEROL LIPASE ABHD6"/>
    <property type="match status" value="1"/>
</dbReference>
<dbReference type="InterPro" id="IPR050266">
    <property type="entry name" value="AB_hydrolase_sf"/>
</dbReference>
<dbReference type="PRINTS" id="PR00111">
    <property type="entry name" value="ABHYDROLASE"/>
</dbReference>
<dbReference type="OMA" id="CQTLIIT"/>
<dbReference type="eggNOG" id="KOG1454">
    <property type="taxonomic scope" value="Eukaryota"/>
</dbReference>
<gene>
    <name evidence="2" type="ORF">GLOTRDRAFT_112291</name>
</gene>
<accession>S7PWJ0</accession>
<dbReference type="GO" id="GO:0046464">
    <property type="term" value="P:acylglycerol catabolic process"/>
    <property type="evidence" value="ECO:0007669"/>
    <property type="project" value="TreeGrafter"/>
</dbReference>
<evidence type="ECO:0000259" key="1">
    <source>
        <dbReference type="Pfam" id="PF12697"/>
    </source>
</evidence>
<dbReference type="STRING" id="670483.S7PWJ0"/>
<dbReference type="GO" id="GO:0047372">
    <property type="term" value="F:monoacylglycerol lipase activity"/>
    <property type="evidence" value="ECO:0007669"/>
    <property type="project" value="TreeGrafter"/>
</dbReference>
<dbReference type="KEGG" id="gtr:GLOTRDRAFT_112291"/>
<dbReference type="EMBL" id="KB469309">
    <property type="protein sequence ID" value="EPQ51732.1"/>
    <property type="molecule type" value="Genomic_DNA"/>
</dbReference>
<evidence type="ECO:0000313" key="3">
    <source>
        <dbReference type="Proteomes" id="UP000030669"/>
    </source>
</evidence>
<dbReference type="Gene3D" id="3.40.50.1820">
    <property type="entry name" value="alpha/beta hydrolase"/>
    <property type="match status" value="1"/>
</dbReference>
<dbReference type="RefSeq" id="XP_007869639.1">
    <property type="nucleotide sequence ID" value="XM_007871448.1"/>
</dbReference>
<dbReference type="HOGENOM" id="CLU_1061931_0_0_1"/>
<dbReference type="GO" id="GO:0016020">
    <property type="term" value="C:membrane"/>
    <property type="evidence" value="ECO:0007669"/>
    <property type="project" value="TreeGrafter"/>
</dbReference>